<reference evidence="14" key="1">
    <citation type="journal article" date="2020" name="Ecol. Evol.">
        <title>Genome structure and content of the rice root-knot nematode (Meloidogyne graminicola).</title>
        <authorList>
            <person name="Phan N.T."/>
            <person name="Danchin E.G.J."/>
            <person name="Klopp C."/>
            <person name="Perfus-Barbeoch L."/>
            <person name="Kozlowski D.K."/>
            <person name="Koutsovoulos G.D."/>
            <person name="Lopez-Roques C."/>
            <person name="Bouchez O."/>
            <person name="Zahm M."/>
            <person name="Besnard G."/>
            <person name="Bellafiore S."/>
        </authorList>
    </citation>
    <scope>NUCLEOTIDE SEQUENCE</scope>
    <source>
        <strain evidence="14">VN-18</strain>
    </source>
</reference>
<evidence type="ECO:0000313" key="15">
    <source>
        <dbReference type="Proteomes" id="UP000605970"/>
    </source>
</evidence>
<evidence type="ECO:0000256" key="8">
    <source>
        <dbReference type="ARBA" id="ARBA00022786"/>
    </source>
</evidence>
<gene>
    <name evidence="14" type="ORF">Mgra_00009632</name>
</gene>
<dbReference type="AlphaFoldDB" id="A0A8S9ZD99"/>
<name>A0A8S9ZD99_9BILA</name>
<evidence type="ECO:0000256" key="3">
    <source>
        <dbReference type="ARBA" id="ARBA00012483"/>
    </source>
</evidence>
<dbReference type="Gene3D" id="3.30.40.10">
    <property type="entry name" value="Zinc/RING finger domain, C3HC4 (zinc finger)"/>
    <property type="match status" value="1"/>
</dbReference>
<dbReference type="PANTHER" id="PTHR45977:SF4">
    <property type="entry name" value="RING-TYPE DOMAIN-CONTAINING PROTEIN"/>
    <property type="match status" value="1"/>
</dbReference>
<dbReference type="CDD" id="cd16448">
    <property type="entry name" value="RING-H2"/>
    <property type="match status" value="1"/>
</dbReference>
<feature type="domain" description="RING-type" evidence="13">
    <location>
        <begin position="128"/>
        <end position="170"/>
    </location>
</feature>
<evidence type="ECO:0000256" key="9">
    <source>
        <dbReference type="ARBA" id="ARBA00022833"/>
    </source>
</evidence>
<dbReference type="OrthoDB" id="5823472at2759"/>
<keyword evidence="4" id="KW-0808">Transferase</keyword>
<evidence type="ECO:0000256" key="7">
    <source>
        <dbReference type="ARBA" id="ARBA00022771"/>
    </source>
</evidence>
<evidence type="ECO:0000256" key="1">
    <source>
        <dbReference type="ARBA" id="ARBA00000900"/>
    </source>
</evidence>
<evidence type="ECO:0000313" key="14">
    <source>
        <dbReference type="EMBL" id="KAF7627091.1"/>
    </source>
</evidence>
<keyword evidence="15" id="KW-1185">Reference proteome</keyword>
<comment type="subcellular location">
    <subcellularLocation>
        <location evidence="2">Membrane</location>
        <topology evidence="2">Multi-pass membrane protein</topology>
    </subcellularLocation>
</comment>
<dbReference type="PANTHER" id="PTHR45977">
    <property type="entry name" value="TARGET OF ERK KINASE MPK-1"/>
    <property type="match status" value="1"/>
</dbReference>
<dbReference type="GO" id="GO:0008270">
    <property type="term" value="F:zinc ion binding"/>
    <property type="evidence" value="ECO:0007669"/>
    <property type="project" value="UniProtKB-KW"/>
</dbReference>
<keyword evidence="11" id="KW-0472">Membrane</keyword>
<dbReference type="Pfam" id="PF13639">
    <property type="entry name" value="zf-RING_2"/>
    <property type="match status" value="1"/>
</dbReference>
<sequence length="212" mass="25240">MYVNNEQSFCLTKFLFKTYGNNNVIQQILNKTKNEANSLLLNYYNVKWKNNKYVFNWDWEKTKYPENPFPNVHFKENTLEFQELMKCNEIVGEGSFYEIGDDGVSNYILANQLFIDEHKNNEDDKFECSICLTNIEINNKIFKTPCNHIFHLDCIKTSLESNIKTCPLCRRNLNLEEFINEPVEEEINVQQTIFNENRNVQNNPFIYNMIII</sequence>
<evidence type="ECO:0000256" key="10">
    <source>
        <dbReference type="ARBA" id="ARBA00022989"/>
    </source>
</evidence>
<proteinExistence type="predicted"/>
<keyword evidence="7 12" id="KW-0863">Zinc-finger</keyword>
<accession>A0A8S9ZD99</accession>
<evidence type="ECO:0000256" key="12">
    <source>
        <dbReference type="PROSITE-ProRule" id="PRU00175"/>
    </source>
</evidence>
<keyword evidence="8" id="KW-0833">Ubl conjugation pathway</keyword>
<keyword evidence="5" id="KW-0812">Transmembrane</keyword>
<dbReference type="GO" id="GO:0061630">
    <property type="term" value="F:ubiquitin protein ligase activity"/>
    <property type="evidence" value="ECO:0007669"/>
    <property type="project" value="UniProtKB-EC"/>
</dbReference>
<comment type="caution">
    <text evidence="14">The sequence shown here is derived from an EMBL/GenBank/DDBJ whole genome shotgun (WGS) entry which is preliminary data.</text>
</comment>
<evidence type="ECO:0000256" key="6">
    <source>
        <dbReference type="ARBA" id="ARBA00022723"/>
    </source>
</evidence>
<keyword evidence="6" id="KW-0479">Metal-binding</keyword>
<dbReference type="EC" id="2.3.2.27" evidence="3"/>
<dbReference type="EMBL" id="JABEBT010000170">
    <property type="protein sequence ID" value="KAF7627091.1"/>
    <property type="molecule type" value="Genomic_DNA"/>
</dbReference>
<dbReference type="InterPro" id="IPR001841">
    <property type="entry name" value="Znf_RING"/>
</dbReference>
<evidence type="ECO:0000256" key="4">
    <source>
        <dbReference type="ARBA" id="ARBA00022679"/>
    </source>
</evidence>
<evidence type="ECO:0000256" key="5">
    <source>
        <dbReference type="ARBA" id="ARBA00022692"/>
    </source>
</evidence>
<dbReference type="PROSITE" id="PS50089">
    <property type="entry name" value="ZF_RING_2"/>
    <property type="match status" value="1"/>
</dbReference>
<dbReference type="GO" id="GO:0006511">
    <property type="term" value="P:ubiquitin-dependent protein catabolic process"/>
    <property type="evidence" value="ECO:0007669"/>
    <property type="project" value="TreeGrafter"/>
</dbReference>
<evidence type="ECO:0000256" key="11">
    <source>
        <dbReference type="ARBA" id="ARBA00023136"/>
    </source>
</evidence>
<dbReference type="SUPFAM" id="SSF57850">
    <property type="entry name" value="RING/U-box"/>
    <property type="match status" value="1"/>
</dbReference>
<keyword evidence="9" id="KW-0862">Zinc</keyword>
<evidence type="ECO:0000256" key="2">
    <source>
        <dbReference type="ARBA" id="ARBA00004141"/>
    </source>
</evidence>
<dbReference type="GO" id="GO:0016020">
    <property type="term" value="C:membrane"/>
    <property type="evidence" value="ECO:0007669"/>
    <property type="project" value="UniProtKB-SubCell"/>
</dbReference>
<keyword evidence="10" id="KW-1133">Transmembrane helix</keyword>
<dbReference type="InterPro" id="IPR013083">
    <property type="entry name" value="Znf_RING/FYVE/PHD"/>
</dbReference>
<dbReference type="Proteomes" id="UP000605970">
    <property type="component" value="Unassembled WGS sequence"/>
</dbReference>
<protein>
    <recommendedName>
        <fullName evidence="3">RING-type E3 ubiquitin transferase</fullName>
        <ecNumber evidence="3">2.3.2.27</ecNumber>
    </recommendedName>
</protein>
<comment type="catalytic activity">
    <reaction evidence="1">
        <text>S-ubiquitinyl-[E2 ubiquitin-conjugating enzyme]-L-cysteine + [acceptor protein]-L-lysine = [E2 ubiquitin-conjugating enzyme]-L-cysteine + N(6)-ubiquitinyl-[acceptor protein]-L-lysine.</text>
        <dbReference type="EC" id="2.3.2.27"/>
    </reaction>
</comment>
<dbReference type="SMART" id="SM00184">
    <property type="entry name" value="RING"/>
    <property type="match status" value="1"/>
</dbReference>
<evidence type="ECO:0000259" key="13">
    <source>
        <dbReference type="PROSITE" id="PS50089"/>
    </source>
</evidence>
<organism evidence="14 15">
    <name type="scientific">Meloidogyne graminicola</name>
    <dbReference type="NCBI Taxonomy" id="189291"/>
    <lineage>
        <taxon>Eukaryota</taxon>
        <taxon>Metazoa</taxon>
        <taxon>Ecdysozoa</taxon>
        <taxon>Nematoda</taxon>
        <taxon>Chromadorea</taxon>
        <taxon>Rhabditida</taxon>
        <taxon>Tylenchina</taxon>
        <taxon>Tylenchomorpha</taxon>
        <taxon>Tylenchoidea</taxon>
        <taxon>Meloidogynidae</taxon>
        <taxon>Meloidogyninae</taxon>
        <taxon>Meloidogyne</taxon>
    </lineage>
</organism>
<dbReference type="GO" id="GO:0016567">
    <property type="term" value="P:protein ubiquitination"/>
    <property type="evidence" value="ECO:0007669"/>
    <property type="project" value="TreeGrafter"/>
</dbReference>